<gene>
    <name evidence="3" type="ORF">A4V09_11275</name>
</gene>
<accession>A0A1C7I9G1</accession>
<reference evidence="3" key="1">
    <citation type="submission" date="2017-04" db="EMBL/GenBank/DDBJ databases">
        <title>Complete Genome Sequences of Twelve Strains of a Stable Defined Moderately Diverse Mouse Microbiota 2 (sDMDMm2).</title>
        <authorList>
            <person name="Uchimura Y."/>
            <person name="Wyss M."/>
            <person name="Brugiroux S."/>
            <person name="Limenitakis J.P."/>
            <person name="Stecher B."/>
            <person name="McCoy K.D."/>
            <person name="Macpherson A.J."/>
        </authorList>
    </citation>
    <scope>NUCLEOTIDE SEQUENCE</scope>
    <source>
        <strain evidence="3">YL58</strain>
    </source>
</reference>
<evidence type="ECO:0000256" key="1">
    <source>
        <dbReference type="ARBA" id="ARBA00023125"/>
    </source>
</evidence>
<dbReference type="GO" id="GO:0003677">
    <property type="term" value="F:DNA binding"/>
    <property type="evidence" value="ECO:0007669"/>
    <property type="project" value="UniProtKB-KW"/>
</dbReference>
<evidence type="ECO:0000313" key="3">
    <source>
        <dbReference type="EMBL" id="ANU76297.2"/>
    </source>
</evidence>
<protein>
    <recommendedName>
        <fullName evidence="2">HTH cro/C1-type domain-containing protein</fullName>
    </recommendedName>
</protein>
<dbReference type="EMBL" id="CP015405">
    <property type="protein sequence ID" value="ANU76297.2"/>
    <property type="molecule type" value="Genomic_DNA"/>
</dbReference>
<dbReference type="KEGG" id="byl:A4V09_11275"/>
<dbReference type="PANTHER" id="PTHR46558:SF4">
    <property type="entry name" value="DNA-BIDING PHAGE PROTEIN"/>
    <property type="match status" value="1"/>
</dbReference>
<dbReference type="SMART" id="SM00530">
    <property type="entry name" value="HTH_XRE"/>
    <property type="match status" value="1"/>
</dbReference>
<dbReference type="OrthoDB" id="2475196at2"/>
<dbReference type="Pfam" id="PF01381">
    <property type="entry name" value="HTH_3"/>
    <property type="match status" value="1"/>
</dbReference>
<keyword evidence="4" id="KW-1185">Reference proteome</keyword>
<keyword evidence="1" id="KW-0238">DNA-binding</keyword>
<dbReference type="CDD" id="cd00093">
    <property type="entry name" value="HTH_XRE"/>
    <property type="match status" value="1"/>
</dbReference>
<dbReference type="SUPFAM" id="SSF47413">
    <property type="entry name" value="lambda repressor-like DNA-binding domains"/>
    <property type="match status" value="1"/>
</dbReference>
<evidence type="ECO:0000313" key="4">
    <source>
        <dbReference type="Proteomes" id="UP000092574"/>
    </source>
</evidence>
<dbReference type="PANTHER" id="PTHR46558">
    <property type="entry name" value="TRACRIPTIONAL REGULATORY PROTEIN-RELATED-RELATED"/>
    <property type="match status" value="1"/>
</dbReference>
<dbReference type="AlphaFoldDB" id="A0A1C7I9G1"/>
<dbReference type="Gene3D" id="1.10.260.40">
    <property type="entry name" value="lambda repressor-like DNA-binding domains"/>
    <property type="match status" value="1"/>
</dbReference>
<dbReference type="InterPro" id="IPR001387">
    <property type="entry name" value="Cro/C1-type_HTH"/>
</dbReference>
<proteinExistence type="predicted"/>
<dbReference type="InterPro" id="IPR010982">
    <property type="entry name" value="Lambda_DNA-bd_dom_sf"/>
</dbReference>
<sequence>MRRYQCILVKLIMHISYYTYFSILDKLIAKYTEVRCYGMYDYDLCLIGKRIKELRNSRDMVQEVLAERIGVSWSTISRLERGDSMVSIDKLLAIAEALGTGIDSILYDFISNDESSDDLTTRQLKYILQLLNQKQKEYFLKNMQLFVSLFTEDTDK</sequence>
<organism evidence="3 4">
    <name type="scientific">Blautia pseudococcoides</name>
    <dbReference type="NCBI Taxonomy" id="1796616"/>
    <lineage>
        <taxon>Bacteria</taxon>
        <taxon>Bacillati</taxon>
        <taxon>Bacillota</taxon>
        <taxon>Clostridia</taxon>
        <taxon>Lachnospirales</taxon>
        <taxon>Lachnospiraceae</taxon>
        <taxon>Blautia</taxon>
    </lineage>
</organism>
<name>A0A1C7I9G1_9FIRM</name>
<dbReference type="STRING" id="1796616.A4V09_11275"/>
<dbReference type="PROSITE" id="PS50943">
    <property type="entry name" value="HTH_CROC1"/>
    <property type="match status" value="1"/>
</dbReference>
<dbReference type="Proteomes" id="UP000092574">
    <property type="component" value="Chromosome"/>
</dbReference>
<feature type="domain" description="HTH cro/C1-type" evidence="2">
    <location>
        <begin position="51"/>
        <end position="105"/>
    </location>
</feature>
<evidence type="ECO:0000259" key="2">
    <source>
        <dbReference type="PROSITE" id="PS50943"/>
    </source>
</evidence>